<dbReference type="GO" id="GO:0020037">
    <property type="term" value="F:heme binding"/>
    <property type="evidence" value="ECO:0007669"/>
    <property type="project" value="UniProtKB-ARBA"/>
</dbReference>
<protein>
    <recommendedName>
        <fullName evidence="2">Cytochrome b5 heme-binding domain-containing protein</fullName>
    </recommendedName>
</protein>
<comment type="similarity">
    <text evidence="1">Belongs to the cytochrome b5 family. MAPR subfamily.</text>
</comment>
<reference evidence="3" key="1">
    <citation type="submission" date="2020-12" db="EMBL/GenBank/DDBJ databases">
        <title>Metabolic potential, ecology and presence of endohyphal bacteria is reflected in genomic diversity of Mucoromycotina.</title>
        <authorList>
            <person name="Muszewska A."/>
            <person name="Okrasinska A."/>
            <person name="Steczkiewicz K."/>
            <person name="Drgas O."/>
            <person name="Orlowska M."/>
            <person name="Perlinska-Lenart U."/>
            <person name="Aleksandrzak-Piekarczyk T."/>
            <person name="Szatraj K."/>
            <person name="Zielenkiewicz U."/>
            <person name="Pilsyk S."/>
            <person name="Malc E."/>
            <person name="Mieczkowski P."/>
            <person name="Kruszewska J.S."/>
            <person name="Biernat P."/>
            <person name="Pawlowska J."/>
        </authorList>
    </citation>
    <scope>NUCLEOTIDE SEQUENCE</scope>
    <source>
        <strain evidence="3">WA0000067209</strain>
    </source>
</reference>
<dbReference type="GO" id="GO:0005783">
    <property type="term" value="C:endoplasmic reticulum"/>
    <property type="evidence" value="ECO:0007669"/>
    <property type="project" value="TreeGrafter"/>
</dbReference>
<name>A0A8H7UP08_MORIS</name>
<dbReference type="Pfam" id="PF00173">
    <property type="entry name" value="Cyt-b5"/>
    <property type="match status" value="1"/>
</dbReference>
<dbReference type="EMBL" id="JAEPQZ010000001">
    <property type="protein sequence ID" value="KAG2185799.1"/>
    <property type="molecule type" value="Genomic_DNA"/>
</dbReference>
<evidence type="ECO:0000259" key="2">
    <source>
        <dbReference type="SMART" id="SM01117"/>
    </source>
</evidence>
<dbReference type="InterPro" id="IPR036400">
    <property type="entry name" value="Cyt_B5-like_heme/steroid_sf"/>
</dbReference>
<keyword evidence="4" id="KW-1185">Reference proteome</keyword>
<evidence type="ECO:0000313" key="4">
    <source>
        <dbReference type="Proteomes" id="UP000654370"/>
    </source>
</evidence>
<comment type="caution">
    <text evidence="3">The sequence shown here is derived from an EMBL/GenBank/DDBJ whole genome shotgun (WGS) entry which is preliminary data.</text>
</comment>
<evidence type="ECO:0000313" key="3">
    <source>
        <dbReference type="EMBL" id="KAG2185799.1"/>
    </source>
</evidence>
<dbReference type="OrthoDB" id="899at2759"/>
<feature type="domain" description="Cytochrome b5 heme-binding" evidence="2">
    <location>
        <begin position="11"/>
        <end position="107"/>
    </location>
</feature>
<dbReference type="InterPro" id="IPR050577">
    <property type="entry name" value="MAPR/NEUFC/NENF-like"/>
</dbReference>
<dbReference type="Proteomes" id="UP000654370">
    <property type="component" value="Unassembled WGS sequence"/>
</dbReference>
<dbReference type="SUPFAM" id="SSF55856">
    <property type="entry name" value="Cytochrome b5-like heme/steroid binding domain"/>
    <property type="match status" value="1"/>
</dbReference>
<proteinExistence type="inferred from homology"/>
<organism evidence="3 4">
    <name type="scientific">Mortierella isabellina</name>
    <name type="common">Filamentous fungus</name>
    <name type="synonym">Umbelopsis isabellina</name>
    <dbReference type="NCBI Taxonomy" id="91625"/>
    <lineage>
        <taxon>Eukaryota</taxon>
        <taxon>Fungi</taxon>
        <taxon>Fungi incertae sedis</taxon>
        <taxon>Mucoromycota</taxon>
        <taxon>Mucoromycotina</taxon>
        <taxon>Umbelopsidomycetes</taxon>
        <taxon>Umbelopsidales</taxon>
        <taxon>Umbelopsidaceae</taxon>
        <taxon>Umbelopsis</taxon>
    </lineage>
</organism>
<gene>
    <name evidence="3" type="ORF">INT43_002236</name>
</gene>
<dbReference type="InterPro" id="IPR001199">
    <property type="entry name" value="Cyt_B5-like_heme/steroid-bd"/>
</dbReference>
<sequence>MTSPPPKDDLIDPAYMAQCDGSNPDLPIYVAIRGHVFDVSNNKDSYGPGKGYNVFCGKDSSKALGKSSLKPEDCVPDISQLSDKELHTLDQWFAFFSKRYPIVGKLP</sequence>
<evidence type="ECO:0000256" key="1">
    <source>
        <dbReference type="ARBA" id="ARBA00038357"/>
    </source>
</evidence>
<dbReference type="Gene3D" id="3.10.120.10">
    <property type="entry name" value="Cytochrome b5-like heme/steroid binding domain"/>
    <property type="match status" value="1"/>
</dbReference>
<accession>A0A8H7UP08</accession>
<dbReference type="PANTHER" id="PTHR10281">
    <property type="entry name" value="MEMBRANE-ASSOCIATED PROGESTERONE RECEPTOR COMPONENT-RELATED"/>
    <property type="match status" value="1"/>
</dbReference>
<dbReference type="AlphaFoldDB" id="A0A8H7UP08"/>
<dbReference type="GO" id="GO:0016020">
    <property type="term" value="C:membrane"/>
    <property type="evidence" value="ECO:0007669"/>
    <property type="project" value="TreeGrafter"/>
</dbReference>
<dbReference type="PANTHER" id="PTHR10281:SF115">
    <property type="entry name" value="BINDING PROTEIN, PUTATIVE (AFU_ORTHOLOGUE AFUA_4G06240)-RELATED"/>
    <property type="match status" value="1"/>
</dbReference>
<dbReference type="FunFam" id="3.10.120.10:FF:000003">
    <property type="entry name" value="membrane-associated progesterone receptor component 1"/>
    <property type="match status" value="1"/>
</dbReference>
<dbReference type="SMART" id="SM01117">
    <property type="entry name" value="Cyt-b5"/>
    <property type="match status" value="1"/>
</dbReference>